<keyword evidence="1 2" id="KW-0812">Transmembrane</keyword>
<name>G7IS02_MEDTR</name>
<dbReference type="EnsemblPlants" id="AES67675">
    <property type="protein sequence ID" value="AES67675"/>
    <property type="gene ID" value="MTR_2g097920"/>
</dbReference>
<keyword evidence="4" id="KW-1185">Reference proteome</keyword>
<keyword evidence="1" id="KW-0472">Membrane</keyword>
<dbReference type="HOGENOM" id="CLU_2137176_0_0_1"/>
<reference evidence="2 4" key="1">
    <citation type="journal article" date="2011" name="Nature">
        <title>The Medicago genome provides insight into the evolution of rhizobial symbioses.</title>
        <authorList>
            <person name="Young N.D."/>
            <person name="Debelle F."/>
            <person name="Oldroyd G.E."/>
            <person name="Geurts R."/>
            <person name="Cannon S.B."/>
            <person name="Udvardi M.K."/>
            <person name="Benedito V.A."/>
            <person name="Mayer K.F."/>
            <person name="Gouzy J."/>
            <person name="Schoof H."/>
            <person name="Van de Peer Y."/>
            <person name="Proost S."/>
            <person name="Cook D.R."/>
            <person name="Meyers B.C."/>
            <person name="Spannagl M."/>
            <person name="Cheung F."/>
            <person name="De Mita S."/>
            <person name="Krishnakumar V."/>
            <person name="Gundlach H."/>
            <person name="Zhou S."/>
            <person name="Mudge J."/>
            <person name="Bharti A.K."/>
            <person name="Murray J.D."/>
            <person name="Naoumkina M.A."/>
            <person name="Rosen B."/>
            <person name="Silverstein K.A."/>
            <person name="Tang H."/>
            <person name="Rombauts S."/>
            <person name="Zhao P.X."/>
            <person name="Zhou P."/>
            <person name="Barbe V."/>
            <person name="Bardou P."/>
            <person name="Bechner M."/>
            <person name="Bellec A."/>
            <person name="Berger A."/>
            <person name="Berges H."/>
            <person name="Bidwell S."/>
            <person name="Bisseling T."/>
            <person name="Choisne N."/>
            <person name="Couloux A."/>
            <person name="Denny R."/>
            <person name="Deshpande S."/>
            <person name="Dai X."/>
            <person name="Doyle J.J."/>
            <person name="Dudez A.M."/>
            <person name="Farmer A.D."/>
            <person name="Fouteau S."/>
            <person name="Franken C."/>
            <person name="Gibelin C."/>
            <person name="Gish J."/>
            <person name="Goldstein S."/>
            <person name="Gonzalez A.J."/>
            <person name="Green P.J."/>
            <person name="Hallab A."/>
            <person name="Hartog M."/>
            <person name="Hua A."/>
            <person name="Humphray S.J."/>
            <person name="Jeong D.H."/>
            <person name="Jing Y."/>
            <person name="Jocker A."/>
            <person name="Kenton S.M."/>
            <person name="Kim D.J."/>
            <person name="Klee K."/>
            <person name="Lai H."/>
            <person name="Lang C."/>
            <person name="Lin S."/>
            <person name="Macmil S.L."/>
            <person name="Magdelenat G."/>
            <person name="Matthews L."/>
            <person name="McCorrison J."/>
            <person name="Monaghan E.L."/>
            <person name="Mun J.H."/>
            <person name="Najar F.Z."/>
            <person name="Nicholson C."/>
            <person name="Noirot C."/>
            <person name="O'Bleness M."/>
            <person name="Paule C.R."/>
            <person name="Poulain J."/>
            <person name="Prion F."/>
            <person name="Qin B."/>
            <person name="Qu C."/>
            <person name="Retzel E.F."/>
            <person name="Riddle C."/>
            <person name="Sallet E."/>
            <person name="Samain S."/>
            <person name="Samson N."/>
            <person name="Sanders I."/>
            <person name="Saurat O."/>
            <person name="Scarpelli C."/>
            <person name="Schiex T."/>
            <person name="Segurens B."/>
            <person name="Severin A.J."/>
            <person name="Sherrier D.J."/>
            <person name="Shi R."/>
            <person name="Sims S."/>
            <person name="Singer S.R."/>
            <person name="Sinharoy S."/>
            <person name="Sterck L."/>
            <person name="Viollet A."/>
            <person name="Wang B.B."/>
            <person name="Wang K."/>
            <person name="Wang M."/>
            <person name="Wang X."/>
            <person name="Warfsmann J."/>
            <person name="Weissenbach J."/>
            <person name="White D.D."/>
            <person name="White J.D."/>
            <person name="Wiley G.B."/>
            <person name="Wincker P."/>
            <person name="Xing Y."/>
            <person name="Yang L."/>
            <person name="Yao Z."/>
            <person name="Ying F."/>
            <person name="Zhai J."/>
            <person name="Zhou L."/>
            <person name="Zuber A."/>
            <person name="Denarie J."/>
            <person name="Dixon R.A."/>
            <person name="May G.D."/>
            <person name="Schwartz D.C."/>
            <person name="Rogers J."/>
            <person name="Quetier F."/>
            <person name="Town C.D."/>
            <person name="Roe B.A."/>
        </authorList>
    </citation>
    <scope>NUCLEOTIDE SEQUENCE [LARGE SCALE GENOMIC DNA]</scope>
    <source>
        <strain evidence="2">A17</strain>
        <strain evidence="3 4">cv. Jemalong A17</strain>
    </source>
</reference>
<reference evidence="2 4" key="2">
    <citation type="journal article" date="2014" name="BMC Genomics">
        <title>An improved genome release (version Mt4.0) for the model legume Medicago truncatula.</title>
        <authorList>
            <person name="Tang H."/>
            <person name="Krishnakumar V."/>
            <person name="Bidwell S."/>
            <person name="Rosen B."/>
            <person name="Chan A."/>
            <person name="Zhou S."/>
            <person name="Gentzbittel L."/>
            <person name="Childs K.L."/>
            <person name="Yandell M."/>
            <person name="Gundlach H."/>
            <person name="Mayer K.F."/>
            <person name="Schwartz D.C."/>
            <person name="Town C.D."/>
        </authorList>
    </citation>
    <scope>GENOME REANNOTATION</scope>
    <source>
        <strain evidence="3 4">cv. Jemalong A17</strain>
    </source>
</reference>
<dbReference type="PaxDb" id="3880-AES67675"/>
<gene>
    <name evidence="2" type="ordered locus">MTR_2g097920</name>
</gene>
<evidence type="ECO:0000313" key="4">
    <source>
        <dbReference type="Proteomes" id="UP000002051"/>
    </source>
</evidence>
<accession>G7IS02</accession>
<dbReference type="Proteomes" id="UP000002051">
    <property type="component" value="Chromosome 2"/>
</dbReference>
<evidence type="ECO:0000313" key="2">
    <source>
        <dbReference type="EMBL" id="AES67675.1"/>
    </source>
</evidence>
<evidence type="ECO:0000256" key="1">
    <source>
        <dbReference type="SAM" id="Phobius"/>
    </source>
</evidence>
<keyword evidence="1" id="KW-1133">Transmembrane helix</keyword>
<organism evidence="2 4">
    <name type="scientific">Medicago truncatula</name>
    <name type="common">Barrel medic</name>
    <name type="synonym">Medicago tribuloides</name>
    <dbReference type="NCBI Taxonomy" id="3880"/>
    <lineage>
        <taxon>Eukaryota</taxon>
        <taxon>Viridiplantae</taxon>
        <taxon>Streptophyta</taxon>
        <taxon>Embryophyta</taxon>
        <taxon>Tracheophyta</taxon>
        <taxon>Spermatophyta</taxon>
        <taxon>Magnoliopsida</taxon>
        <taxon>eudicotyledons</taxon>
        <taxon>Gunneridae</taxon>
        <taxon>Pentapetalae</taxon>
        <taxon>rosids</taxon>
        <taxon>fabids</taxon>
        <taxon>Fabales</taxon>
        <taxon>Fabaceae</taxon>
        <taxon>Papilionoideae</taxon>
        <taxon>50 kb inversion clade</taxon>
        <taxon>NPAAA clade</taxon>
        <taxon>Hologalegina</taxon>
        <taxon>IRL clade</taxon>
        <taxon>Trifolieae</taxon>
        <taxon>Medicago</taxon>
    </lineage>
</organism>
<dbReference type="AlphaFoldDB" id="G7IS02"/>
<reference evidence="3" key="3">
    <citation type="submission" date="2015-04" db="UniProtKB">
        <authorList>
            <consortium name="EnsemblPlants"/>
        </authorList>
    </citation>
    <scope>IDENTIFICATION</scope>
    <source>
        <strain evidence="3">cv. Jemalong A17</strain>
    </source>
</reference>
<sequence length="113" mass="13169">MSMLHRSSFTQRFLSLCRDNMNGQRTMSHFVGLLIIVFFSHLLLLRMCKRKQTLSSSSYKDVREQTNLPLLPPLSFSTTNIEWVCFAASRKGSFIFHFDTFKVLQHAFESVET</sequence>
<proteinExistence type="predicted"/>
<feature type="transmembrane region" description="Helical" evidence="1">
    <location>
        <begin position="27"/>
        <end position="45"/>
    </location>
</feature>
<dbReference type="EMBL" id="CM001218">
    <property type="protein sequence ID" value="AES67675.1"/>
    <property type="molecule type" value="Genomic_DNA"/>
</dbReference>
<evidence type="ECO:0000313" key="3">
    <source>
        <dbReference type="EnsemblPlants" id="AES67675"/>
    </source>
</evidence>
<protein>
    <submittedName>
        <fullName evidence="2">Transmembrane protein, putative</fullName>
    </submittedName>
</protein>